<organism evidence="2 3">
    <name type="scientific">Pedobacter ginsengisoli</name>
    <dbReference type="NCBI Taxonomy" id="363852"/>
    <lineage>
        <taxon>Bacteria</taxon>
        <taxon>Pseudomonadati</taxon>
        <taxon>Bacteroidota</taxon>
        <taxon>Sphingobacteriia</taxon>
        <taxon>Sphingobacteriales</taxon>
        <taxon>Sphingobacteriaceae</taxon>
        <taxon>Pedobacter</taxon>
    </lineage>
</organism>
<keyword evidence="3" id="KW-1185">Reference proteome</keyword>
<feature type="chain" id="PRO_5013904418" description="Secretin/TonB short N-terminal domain-containing protein" evidence="1">
    <location>
        <begin position="20"/>
        <end position="495"/>
    </location>
</feature>
<dbReference type="RefSeq" id="WP_099439135.1">
    <property type="nucleotide sequence ID" value="NZ_CP024091.1"/>
</dbReference>
<dbReference type="SUPFAM" id="SSF49452">
    <property type="entry name" value="Starch-binding domain-like"/>
    <property type="match status" value="1"/>
</dbReference>
<dbReference type="Pfam" id="PF13715">
    <property type="entry name" value="CarbopepD_reg_2"/>
    <property type="match status" value="1"/>
</dbReference>
<evidence type="ECO:0000313" key="2">
    <source>
        <dbReference type="EMBL" id="ATP57207.1"/>
    </source>
</evidence>
<dbReference type="AlphaFoldDB" id="A0A2D1U6J5"/>
<dbReference type="GO" id="GO:0030246">
    <property type="term" value="F:carbohydrate binding"/>
    <property type="evidence" value="ECO:0007669"/>
    <property type="project" value="InterPro"/>
</dbReference>
<keyword evidence="1" id="KW-0732">Signal</keyword>
<dbReference type="KEGG" id="pgs:CPT03_12365"/>
<feature type="signal peptide" evidence="1">
    <location>
        <begin position="1"/>
        <end position="19"/>
    </location>
</feature>
<evidence type="ECO:0000256" key="1">
    <source>
        <dbReference type="SAM" id="SignalP"/>
    </source>
</evidence>
<dbReference type="Proteomes" id="UP000223749">
    <property type="component" value="Chromosome"/>
</dbReference>
<proteinExistence type="predicted"/>
<dbReference type="InterPro" id="IPR013784">
    <property type="entry name" value="Carb-bd-like_fold"/>
</dbReference>
<reference evidence="2 3" key="1">
    <citation type="submission" date="2017-10" db="EMBL/GenBank/DDBJ databases">
        <title>Whole genome of Pedobacter ginsengisoli T01R-27 isolated from tomato rhizosphere.</title>
        <authorList>
            <person name="Weon H.-Y."/>
            <person name="Lee S.A."/>
            <person name="Sang M.K."/>
            <person name="Song J."/>
        </authorList>
    </citation>
    <scope>NUCLEOTIDE SEQUENCE [LARGE SCALE GENOMIC DNA]</scope>
    <source>
        <strain evidence="2 3">T01R-27</strain>
    </source>
</reference>
<gene>
    <name evidence="2" type="ORF">CPT03_12365</name>
</gene>
<evidence type="ECO:0000313" key="3">
    <source>
        <dbReference type="Proteomes" id="UP000223749"/>
    </source>
</evidence>
<protein>
    <recommendedName>
        <fullName evidence="4">Secretin/TonB short N-terminal domain-containing protein</fullName>
    </recommendedName>
</protein>
<sequence>MRLIFAFFLIVFIRTTSNANGQGITLSLKNAELSTVFKEIRKQCNYDFLYDNTLIQDLKPVDVTVKDASVDLVLSDIFEDLPITYIIENKIVMIIPRNKNEVLPPQSLYAISGVVKGKNGETLPGAGILLSGYQTGTVADNEGKFVIKNLKEGNYNVLVQMMGYLPANQNVTIIGKSVAIEIVLQENIKQLKEVVITLDPFREKRLKAFKESFIGTSPNAKKCEITNPEVIQFDYDDENRILKAMADEFIVVENKALGYRIKYLLKYFEQDQETKVVLFYGYPYFEEIKGTRSKIKGYQQKRKIAYSGSPQHFFRSLYSNSTEEEGFVINKLIKTANKSKRPDTLIDEKINFFSDIRGKQISFKTRKDSLSYWTIMKNKPDTLEVLNRANVLTDTLVKQKISSIKTLAYKDALYIVFKKEKETRDYADYSGYKIERPPEYSRFQISLIYKLKSSINFYENGGVYDPGSLLYEGFWGYEKVADMVPMDYILPKEKD</sequence>
<name>A0A2D1U6J5_9SPHI</name>
<dbReference type="OrthoDB" id="1223654at2"/>
<dbReference type="Gene3D" id="2.60.40.1120">
    <property type="entry name" value="Carboxypeptidase-like, regulatory domain"/>
    <property type="match status" value="1"/>
</dbReference>
<accession>A0A2D1U6J5</accession>
<dbReference type="EMBL" id="CP024091">
    <property type="protein sequence ID" value="ATP57207.1"/>
    <property type="molecule type" value="Genomic_DNA"/>
</dbReference>
<evidence type="ECO:0008006" key="4">
    <source>
        <dbReference type="Google" id="ProtNLM"/>
    </source>
</evidence>